<protein>
    <submittedName>
        <fullName evidence="1">Uncharacterized protein</fullName>
    </submittedName>
</protein>
<dbReference type="AlphaFoldDB" id="A0A5B2TEF1"/>
<name>A0A5B2TEF1_9PROT</name>
<dbReference type="Proteomes" id="UP000322110">
    <property type="component" value="Unassembled WGS sequence"/>
</dbReference>
<dbReference type="EMBL" id="VUKA01000010">
    <property type="protein sequence ID" value="KAA2212180.1"/>
    <property type="molecule type" value="Genomic_DNA"/>
</dbReference>
<dbReference type="RefSeq" id="WP_149813284.1">
    <property type="nucleotide sequence ID" value="NZ_VUKA01000010.1"/>
</dbReference>
<reference evidence="1 2" key="1">
    <citation type="journal article" date="2015" name="Int. J. Syst. Evol. Microbiol.">
        <title>Roseomonas oryzae sp. nov., isolated from paddy rhizosphere soil.</title>
        <authorList>
            <person name="Ramaprasad E.V."/>
            <person name="Sasikala Ch."/>
            <person name="Ramana Ch.V."/>
        </authorList>
    </citation>
    <scope>NUCLEOTIDE SEQUENCE [LARGE SCALE GENOMIC DNA]</scope>
    <source>
        <strain evidence="1 2">KCTC 42542</strain>
    </source>
</reference>
<organism evidence="1 2">
    <name type="scientific">Teichococcus oryzae</name>
    <dbReference type="NCBI Taxonomy" id="1608942"/>
    <lineage>
        <taxon>Bacteria</taxon>
        <taxon>Pseudomonadati</taxon>
        <taxon>Pseudomonadota</taxon>
        <taxon>Alphaproteobacteria</taxon>
        <taxon>Acetobacterales</taxon>
        <taxon>Roseomonadaceae</taxon>
        <taxon>Roseomonas</taxon>
    </lineage>
</organism>
<comment type="caution">
    <text evidence="1">The sequence shown here is derived from an EMBL/GenBank/DDBJ whole genome shotgun (WGS) entry which is preliminary data.</text>
</comment>
<keyword evidence="2" id="KW-1185">Reference proteome</keyword>
<sequence length="71" mass="7740">MLDEQVVMGRREVIAERAENPGSHPCLALMAFLDQASDHGCLAGDKAFTDSDALLGLFKGRSRNPAECHRL</sequence>
<proteinExistence type="predicted"/>
<gene>
    <name evidence="1" type="ORF">F0Q34_16175</name>
</gene>
<evidence type="ECO:0000313" key="1">
    <source>
        <dbReference type="EMBL" id="KAA2212180.1"/>
    </source>
</evidence>
<evidence type="ECO:0000313" key="2">
    <source>
        <dbReference type="Proteomes" id="UP000322110"/>
    </source>
</evidence>
<accession>A0A5B2TEF1</accession>